<feature type="domain" description="Transposase IS204/IS1001/IS1096/IS1165 helix-turn-helix" evidence="2">
    <location>
        <begin position="7"/>
        <end position="53"/>
    </location>
</feature>
<proteinExistence type="predicted"/>
<dbReference type="Pfam" id="PF13542">
    <property type="entry name" value="HTH_Tnp_ISL3"/>
    <property type="match status" value="1"/>
</dbReference>
<dbReference type="InterPro" id="IPR009057">
    <property type="entry name" value="Homeodomain-like_sf"/>
</dbReference>
<reference evidence="3" key="1">
    <citation type="submission" date="2019-09" db="EMBL/GenBank/DDBJ databases">
        <title>Characterisation of the sponge microbiome using genome-centric metagenomics.</title>
        <authorList>
            <person name="Engelberts J.P."/>
            <person name="Robbins S.J."/>
            <person name="De Goeij J.M."/>
            <person name="Aranda M."/>
            <person name="Bell S.C."/>
            <person name="Webster N.S."/>
        </authorList>
    </citation>
    <scope>NUCLEOTIDE SEQUENCE</scope>
    <source>
        <strain evidence="3">SB0676_bin_10</strain>
    </source>
</reference>
<comment type="caution">
    <text evidence="3">The sequence shown here is derived from an EMBL/GenBank/DDBJ whole genome shotgun (WGS) entry which is preliminary data.</text>
</comment>
<name>A0A6B1FA76_9SYNE</name>
<evidence type="ECO:0000256" key="1">
    <source>
        <dbReference type="SAM" id="MobiDB-lite"/>
    </source>
</evidence>
<gene>
    <name evidence="3" type="ORF">F4162_02290</name>
</gene>
<organism evidence="3">
    <name type="scientific">Synechococcus sp. SB0676_bin_10</name>
    <dbReference type="NCBI Taxonomy" id="2604869"/>
    <lineage>
        <taxon>Bacteria</taxon>
        <taxon>Bacillati</taxon>
        <taxon>Cyanobacteriota</taxon>
        <taxon>Cyanophyceae</taxon>
        <taxon>Synechococcales</taxon>
        <taxon>Synechococcaceae</taxon>
        <taxon>Synechococcus</taxon>
    </lineage>
</organism>
<dbReference type="SUPFAM" id="SSF46689">
    <property type="entry name" value="Homeodomain-like"/>
    <property type="match status" value="1"/>
</dbReference>
<evidence type="ECO:0000313" key="3">
    <source>
        <dbReference type="EMBL" id="MYG37843.1"/>
    </source>
</evidence>
<protein>
    <submittedName>
        <fullName evidence="3">Transposase family protein</fullName>
    </submittedName>
</protein>
<dbReference type="InterPro" id="IPR032877">
    <property type="entry name" value="Transposase_HTH"/>
</dbReference>
<sequence length="118" mass="12889">MLRRCLPSAMPASRFTERQKAQIVEQYRAGSSSVAVGKRFGCSDRTVMRIVRSRLSAAELETRKVQSHRQPARTTTAAADTLPKSIKATGGRPTGRLTEPQKAQIVEQYRAGSSSVAV</sequence>
<accession>A0A6B1FA76</accession>
<dbReference type="AlphaFoldDB" id="A0A6B1FA76"/>
<evidence type="ECO:0000259" key="2">
    <source>
        <dbReference type="Pfam" id="PF13542"/>
    </source>
</evidence>
<dbReference type="EMBL" id="VYDO01000085">
    <property type="protein sequence ID" value="MYG37843.1"/>
    <property type="molecule type" value="Genomic_DNA"/>
</dbReference>
<feature type="non-terminal residue" evidence="3">
    <location>
        <position position="118"/>
    </location>
</feature>
<feature type="region of interest" description="Disordered" evidence="1">
    <location>
        <begin position="61"/>
        <end position="103"/>
    </location>
</feature>